<evidence type="ECO:0000313" key="13">
    <source>
        <dbReference type="EMBL" id="PKR55152.1"/>
    </source>
</evidence>
<comment type="cofactor">
    <cofactor evidence="1">
        <name>Zn(2+)</name>
        <dbReference type="ChEBI" id="CHEBI:29105"/>
    </cofactor>
</comment>
<dbReference type="Proteomes" id="UP000233597">
    <property type="component" value="Unassembled WGS sequence"/>
</dbReference>
<feature type="transmembrane region" description="Helical" evidence="10">
    <location>
        <begin position="422"/>
        <end position="444"/>
    </location>
</feature>
<name>A0A2N3KX54_9PROT</name>
<feature type="coiled-coil region" evidence="9">
    <location>
        <begin position="499"/>
        <end position="539"/>
    </location>
</feature>
<reference evidence="13 14" key="1">
    <citation type="submission" date="2017-09" db="EMBL/GenBank/DDBJ databases">
        <title>Biodiversity and function of Thalassospira species in the particle-attached aromatic-hydrocarbon-degrading consortia from the surface seawater of the South China Sea.</title>
        <authorList>
            <person name="Dong C."/>
            <person name="Liu R."/>
            <person name="Shao Z."/>
        </authorList>
    </citation>
    <scope>NUCLEOTIDE SEQUENCE [LARGE SCALE GENOMIC DNA]</scope>
    <source>
        <strain evidence="13 14">CSC1P2</strain>
    </source>
</reference>
<dbReference type="EMBL" id="NWTK01000003">
    <property type="protein sequence ID" value="PKR55152.1"/>
    <property type="molecule type" value="Genomic_DNA"/>
</dbReference>
<evidence type="ECO:0000256" key="4">
    <source>
        <dbReference type="ARBA" id="ARBA00007931"/>
    </source>
</evidence>
<evidence type="ECO:0000256" key="6">
    <source>
        <dbReference type="ARBA" id="ARBA00022989"/>
    </source>
</evidence>
<keyword evidence="5 10" id="KW-0812">Transmembrane</keyword>
<evidence type="ECO:0000256" key="3">
    <source>
        <dbReference type="ARBA" id="ARBA00004196"/>
    </source>
</evidence>
<evidence type="ECO:0000256" key="5">
    <source>
        <dbReference type="ARBA" id="ARBA00022692"/>
    </source>
</evidence>
<keyword evidence="6 10" id="KW-1133">Transmembrane helix</keyword>
<dbReference type="RefSeq" id="WP_101264992.1">
    <property type="nucleotide sequence ID" value="NZ_NWTK01000003.1"/>
</dbReference>
<feature type="transmembrane region" description="Helical" evidence="10">
    <location>
        <begin position="219"/>
        <end position="238"/>
    </location>
</feature>
<evidence type="ECO:0000256" key="2">
    <source>
        <dbReference type="ARBA" id="ARBA00004141"/>
    </source>
</evidence>
<comment type="similarity">
    <text evidence="4">Belongs to the peptidase M50B family.</text>
</comment>
<dbReference type="InterPro" id="IPR008915">
    <property type="entry name" value="Peptidase_M50"/>
</dbReference>
<dbReference type="InterPro" id="IPR050465">
    <property type="entry name" value="UPF0194_transport"/>
</dbReference>
<dbReference type="PANTHER" id="PTHR32347:SF23">
    <property type="entry name" value="BLL5650 PROTEIN"/>
    <property type="match status" value="1"/>
</dbReference>
<evidence type="ECO:0000256" key="1">
    <source>
        <dbReference type="ARBA" id="ARBA00001947"/>
    </source>
</evidence>
<evidence type="ECO:0000313" key="14">
    <source>
        <dbReference type="Proteomes" id="UP000233597"/>
    </source>
</evidence>
<evidence type="ECO:0000256" key="8">
    <source>
        <dbReference type="ARBA" id="ARBA00023136"/>
    </source>
</evidence>
<dbReference type="PANTHER" id="PTHR32347">
    <property type="entry name" value="EFFLUX SYSTEM COMPONENT YKNX-RELATED"/>
    <property type="match status" value="1"/>
</dbReference>
<dbReference type="SUPFAM" id="SSF111369">
    <property type="entry name" value="HlyD-like secretion proteins"/>
    <property type="match status" value="1"/>
</dbReference>
<feature type="transmembrane region" description="Helical" evidence="10">
    <location>
        <begin position="388"/>
        <end position="410"/>
    </location>
</feature>
<feature type="transmembrane region" description="Helical" evidence="10">
    <location>
        <begin position="359"/>
        <end position="382"/>
    </location>
</feature>
<comment type="caution">
    <text evidence="13">The sequence shown here is derived from an EMBL/GenBank/DDBJ whole genome shotgun (WGS) entry which is preliminary data.</text>
</comment>
<feature type="domain" description="Peptidase M50" evidence="11">
    <location>
        <begin position="197"/>
        <end position="295"/>
    </location>
</feature>
<dbReference type="AlphaFoldDB" id="A0A2N3KX54"/>
<keyword evidence="7 9" id="KW-0175">Coiled coil</keyword>
<organism evidence="13 14">
    <name type="scientific">Thalassospira marina</name>
    <dbReference type="NCBI Taxonomy" id="2048283"/>
    <lineage>
        <taxon>Bacteria</taxon>
        <taxon>Pseudomonadati</taxon>
        <taxon>Pseudomonadota</taxon>
        <taxon>Alphaproteobacteria</taxon>
        <taxon>Rhodospirillales</taxon>
        <taxon>Thalassospiraceae</taxon>
        <taxon>Thalassospira</taxon>
    </lineage>
</organism>
<evidence type="ECO:0000256" key="10">
    <source>
        <dbReference type="SAM" id="Phobius"/>
    </source>
</evidence>
<dbReference type="InterPro" id="IPR058647">
    <property type="entry name" value="BSH_CzcB-like"/>
</dbReference>
<dbReference type="Gene3D" id="2.40.50.100">
    <property type="match status" value="1"/>
</dbReference>
<dbReference type="GO" id="GO:0030313">
    <property type="term" value="C:cell envelope"/>
    <property type="evidence" value="ECO:0007669"/>
    <property type="project" value="UniProtKB-SubCell"/>
</dbReference>
<evidence type="ECO:0000259" key="12">
    <source>
        <dbReference type="Pfam" id="PF25973"/>
    </source>
</evidence>
<feature type="transmembrane region" description="Helical" evidence="10">
    <location>
        <begin position="259"/>
        <end position="278"/>
    </location>
</feature>
<dbReference type="OrthoDB" id="9759690at2"/>
<gene>
    <name evidence="13" type="ORF">COO20_07185</name>
</gene>
<proteinExistence type="inferred from homology"/>
<protein>
    <submittedName>
        <fullName evidence="13">Peptidase M50</fullName>
    </submittedName>
</protein>
<dbReference type="GO" id="GO:0016020">
    <property type="term" value="C:membrane"/>
    <property type="evidence" value="ECO:0007669"/>
    <property type="project" value="UniProtKB-SubCell"/>
</dbReference>
<dbReference type="Pfam" id="PF02163">
    <property type="entry name" value="Peptidase_M50"/>
    <property type="match status" value="1"/>
</dbReference>
<dbReference type="GO" id="GO:0006508">
    <property type="term" value="P:proteolysis"/>
    <property type="evidence" value="ECO:0007669"/>
    <property type="project" value="InterPro"/>
</dbReference>
<accession>A0A2N3KX54</accession>
<evidence type="ECO:0000256" key="7">
    <source>
        <dbReference type="ARBA" id="ARBA00023054"/>
    </source>
</evidence>
<evidence type="ECO:0000256" key="9">
    <source>
        <dbReference type="SAM" id="Coils"/>
    </source>
</evidence>
<sequence length="734" mass="82652">MISLADGFGQSDDFPLPPLRQDLKLLPAENDEYGAPCWTIHDPVRNRYFRIGYAAFEMLHRWSVGKASLLLERITRETVLTPGYGDIRNLITFLHGSGLLLRAGQEAVAEFTRIANAGKPPFWKWLVHNYLFIRVPLFRPDGFLARTQWVADFFASNVVKWLVITIGLIGIVMTIRQWDAFLATFMGFANFQGLVWMAVTLTAVKILHELGHAYTARRYGCRVPTMGVAFLVMYPVLYTDTSDAWRLTKRSEKLRVAAAGIRVELMLALIATFLWHVVPPGPAQSAVFLMASATWITTLLINLSPLMRFDGYYLLSDYLRIPNLQTRAFAMTKWSLRRWLFAMDVPAPEPASRHRRRVLVTYSFAVWIYRFFLFLGIALVVYHLFFKVLGILLFAVEILWFIALPILNEIKMWWKMRDHARWTIANVTLLLVLIGAVIAVLVPWRTTISASAQLQAAAEAEIISPANGRIDDVRVDEGSIVKAGDTLIKMRSPELISKRRNLELQLREAEIVLTQAQNNHQLQEDIASQMQEVLRLQASLAAVNARQAQLDIRAPMDGIVRDVTDAVYEGNWVSGRQNLMRIVDQNGTHRLIGYVSQQDVMELSETAKARFYPDQITRPVLEVQIDRVDRFNSPVLEAPALSSTNGGPLAARPDSNGTFVPVDALYRVSGYVVSPTDSAKGGAAGNVQTEQVDARSRTLETTMRGTLEIDALARSLAVRMYQAVAAALIREMSF</sequence>
<feature type="transmembrane region" description="Helical" evidence="10">
    <location>
        <begin position="153"/>
        <end position="173"/>
    </location>
</feature>
<comment type="subcellular location">
    <subcellularLocation>
        <location evidence="3">Cell envelope</location>
    </subcellularLocation>
    <subcellularLocation>
        <location evidence="2">Membrane</location>
        <topology evidence="2">Multi-pass membrane protein</topology>
    </subcellularLocation>
</comment>
<feature type="transmembrane region" description="Helical" evidence="10">
    <location>
        <begin position="284"/>
        <end position="303"/>
    </location>
</feature>
<keyword evidence="8 10" id="KW-0472">Membrane</keyword>
<feature type="domain" description="CzcB-like barrel-sandwich hybrid" evidence="12">
    <location>
        <begin position="460"/>
        <end position="584"/>
    </location>
</feature>
<feature type="transmembrane region" description="Helical" evidence="10">
    <location>
        <begin position="180"/>
        <end position="199"/>
    </location>
</feature>
<dbReference type="Pfam" id="PF25973">
    <property type="entry name" value="BSH_CzcB"/>
    <property type="match status" value="1"/>
</dbReference>
<evidence type="ECO:0000259" key="11">
    <source>
        <dbReference type="Pfam" id="PF02163"/>
    </source>
</evidence>